<organism evidence="1 2">
    <name type="scientific">Pseudonocardia charpentierae</name>
    <dbReference type="NCBI Taxonomy" id="3075545"/>
    <lineage>
        <taxon>Bacteria</taxon>
        <taxon>Bacillati</taxon>
        <taxon>Actinomycetota</taxon>
        <taxon>Actinomycetes</taxon>
        <taxon>Pseudonocardiales</taxon>
        <taxon>Pseudonocardiaceae</taxon>
        <taxon>Pseudonocardia</taxon>
    </lineage>
</organism>
<evidence type="ECO:0000313" key="2">
    <source>
        <dbReference type="Proteomes" id="UP001183202"/>
    </source>
</evidence>
<reference evidence="2" key="1">
    <citation type="submission" date="2023-07" db="EMBL/GenBank/DDBJ databases">
        <title>30 novel species of actinomycetes from the DSMZ collection.</title>
        <authorList>
            <person name="Nouioui I."/>
        </authorList>
    </citation>
    <scope>NUCLEOTIDE SEQUENCE [LARGE SCALE GENOMIC DNA]</scope>
    <source>
        <strain evidence="2">DSM 45834</strain>
    </source>
</reference>
<sequence>MSAAEGDARETFNPWTVVNLVFHHLAENGLHPVLGETGDPAVPATALLRSMGIEPGRNDESVTSATVQDELAALRARYLGEA</sequence>
<dbReference type="EMBL" id="JAVREJ010000012">
    <property type="protein sequence ID" value="MDT0351326.1"/>
    <property type="molecule type" value="Genomic_DNA"/>
</dbReference>
<proteinExistence type="predicted"/>
<evidence type="ECO:0000313" key="1">
    <source>
        <dbReference type="EMBL" id="MDT0351326.1"/>
    </source>
</evidence>
<accession>A0ABU2NBL1</accession>
<protein>
    <recommendedName>
        <fullName evidence="3">Mycothiol-dependent maleylpyruvate isomerase metal-binding domain-containing protein</fullName>
    </recommendedName>
</protein>
<name>A0ABU2NBL1_9PSEU</name>
<comment type="caution">
    <text evidence="1">The sequence shown here is derived from an EMBL/GenBank/DDBJ whole genome shotgun (WGS) entry which is preliminary data.</text>
</comment>
<keyword evidence="2" id="KW-1185">Reference proteome</keyword>
<gene>
    <name evidence="1" type="ORF">RM445_17490</name>
</gene>
<dbReference type="Proteomes" id="UP001183202">
    <property type="component" value="Unassembled WGS sequence"/>
</dbReference>
<evidence type="ECO:0008006" key="3">
    <source>
        <dbReference type="Google" id="ProtNLM"/>
    </source>
</evidence>
<dbReference type="RefSeq" id="WP_311557584.1">
    <property type="nucleotide sequence ID" value="NZ_JAVREJ010000012.1"/>
</dbReference>